<keyword evidence="2" id="KW-1185">Reference proteome</keyword>
<comment type="caution">
    <text evidence="1">The sequence shown here is derived from an EMBL/GenBank/DDBJ whole genome shotgun (WGS) entry which is preliminary data.</text>
</comment>
<reference evidence="1" key="1">
    <citation type="submission" date="2022-12" db="EMBL/GenBank/DDBJ databases">
        <title>Chromosome-Level Genome Assembly of Japanese Cedar (Cryptomeriajaponica D. Don).</title>
        <authorList>
            <person name="Fujino T."/>
            <person name="Yamaguchi K."/>
            <person name="Yokoyama T."/>
            <person name="Hamanaka T."/>
            <person name="Harazono Y."/>
            <person name="Kamada H."/>
            <person name="Kobayashi W."/>
            <person name="Ujino-Ihara T."/>
            <person name="Uchiyama K."/>
            <person name="Matsumoto A."/>
            <person name="Izuno A."/>
            <person name="Tsumura Y."/>
            <person name="Toyoda A."/>
            <person name="Shigenobu S."/>
            <person name="Moriguchi Y."/>
            <person name="Ueno S."/>
            <person name="Kasahara M."/>
        </authorList>
    </citation>
    <scope>NUCLEOTIDE SEQUENCE</scope>
</reference>
<organism evidence="1 2">
    <name type="scientific">Cryptomeria japonica</name>
    <name type="common">Japanese cedar</name>
    <name type="synonym">Cupressus japonica</name>
    <dbReference type="NCBI Taxonomy" id="3369"/>
    <lineage>
        <taxon>Eukaryota</taxon>
        <taxon>Viridiplantae</taxon>
        <taxon>Streptophyta</taxon>
        <taxon>Embryophyta</taxon>
        <taxon>Tracheophyta</taxon>
        <taxon>Spermatophyta</taxon>
        <taxon>Pinopsida</taxon>
        <taxon>Pinidae</taxon>
        <taxon>Conifers II</taxon>
        <taxon>Cupressales</taxon>
        <taxon>Cupressaceae</taxon>
        <taxon>Cryptomeria</taxon>
    </lineage>
</organism>
<evidence type="ECO:0000313" key="1">
    <source>
        <dbReference type="EMBL" id="GLJ56403.1"/>
    </source>
</evidence>
<dbReference type="AlphaFoldDB" id="A0AAD3NNV7"/>
<proteinExistence type="predicted"/>
<protein>
    <submittedName>
        <fullName evidence="1">Uncharacterized protein</fullName>
    </submittedName>
</protein>
<name>A0AAD3NNV7_CRYJA</name>
<accession>A0AAD3NNV7</accession>
<sequence length="87" mass="9924">MGKIYKEPLKIRQLNSDTEEKPRLASIGDYWDEKTISEVAALLIQKSVDLFPQNFTEMKGIKGEIGEMWIELKPDAMPSQSKEGHTD</sequence>
<dbReference type="EMBL" id="BSEH01000022">
    <property type="protein sequence ID" value="GLJ56403.1"/>
    <property type="molecule type" value="Genomic_DNA"/>
</dbReference>
<dbReference type="Proteomes" id="UP001234787">
    <property type="component" value="Unassembled WGS sequence"/>
</dbReference>
<gene>
    <name evidence="1" type="ORF">SUGI_1222710</name>
</gene>
<evidence type="ECO:0000313" key="2">
    <source>
        <dbReference type="Proteomes" id="UP001234787"/>
    </source>
</evidence>